<protein>
    <recommendedName>
        <fullName evidence="3">WD40 repeat domain-containing protein</fullName>
    </recommendedName>
</protein>
<dbReference type="Proteomes" id="UP001050691">
    <property type="component" value="Unassembled WGS sequence"/>
</dbReference>
<sequence>MLTPNGKQIVFNNYHHSYLWNYRDNSLLTIEGRCLDILPDGGSIITHADGSILLHDKNGSELPCSNTNSAFSTALSKDGNKLAISDVEHLDIFDLDGWESYSGRDIHGSKSTPSCQSFVDVSSDRQYFLADSAESGYYEIWDVELGQPIRQFPGSAKSLKLKIESIAFSQDEMLMATLDVSQGTIHIWDIDSFQIIDTLSIPSHAQPRRPLNFKASPTLQYFAYALWDENIFLFDRSRPISLEFLTGTSNREDFTFSSDEEYMIISRELNIFHFNLTTEKHRTITLQETPENPGSRRIFMYFTSNSDIGLYESSAFLMGTDRNGYVWDASSGQLLHPIFLDYPDTSIESFIPSHQYLFTSTSSCTRVLGLDLREDWIRFSSNEQHSLRSLPRGSSATLCSNDWVITQNDEFSFWVPQDYHQRLHIPKLKYMIRMKPTELDLSSFSHGQS</sequence>
<name>A0AAV5AED8_9AGAM</name>
<evidence type="ECO:0008006" key="3">
    <source>
        <dbReference type="Google" id="ProtNLM"/>
    </source>
</evidence>
<organism evidence="1 2">
    <name type="scientific">Clathrus columnatus</name>
    <dbReference type="NCBI Taxonomy" id="1419009"/>
    <lineage>
        <taxon>Eukaryota</taxon>
        <taxon>Fungi</taxon>
        <taxon>Dikarya</taxon>
        <taxon>Basidiomycota</taxon>
        <taxon>Agaricomycotina</taxon>
        <taxon>Agaricomycetes</taxon>
        <taxon>Phallomycetidae</taxon>
        <taxon>Phallales</taxon>
        <taxon>Clathraceae</taxon>
        <taxon>Clathrus</taxon>
    </lineage>
</organism>
<dbReference type="Gene3D" id="2.130.10.10">
    <property type="entry name" value="YVTN repeat-like/Quinoprotein amine dehydrogenase"/>
    <property type="match status" value="2"/>
</dbReference>
<evidence type="ECO:0000313" key="1">
    <source>
        <dbReference type="EMBL" id="GJJ11038.1"/>
    </source>
</evidence>
<dbReference type="EMBL" id="BPWL01000006">
    <property type="protein sequence ID" value="GJJ11038.1"/>
    <property type="molecule type" value="Genomic_DNA"/>
</dbReference>
<dbReference type="SUPFAM" id="SSF82171">
    <property type="entry name" value="DPP6 N-terminal domain-like"/>
    <property type="match status" value="1"/>
</dbReference>
<comment type="caution">
    <text evidence="1">The sequence shown here is derived from an EMBL/GenBank/DDBJ whole genome shotgun (WGS) entry which is preliminary data.</text>
</comment>
<proteinExistence type="predicted"/>
<dbReference type="InterPro" id="IPR015943">
    <property type="entry name" value="WD40/YVTN_repeat-like_dom_sf"/>
</dbReference>
<gene>
    <name evidence="1" type="ORF">Clacol_005269</name>
</gene>
<dbReference type="AlphaFoldDB" id="A0AAV5AED8"/>
<keyword evidence="2" id="KW-1185">Reference proteome</keyword>
<accession>A0AAV5AED8</accession>
<reference evidence="1" key="1">
    <citation type="submission" date="2021-10" db="EMBL/GenBank/DDBJ databases">
        <title>De novo Genome Assembly of Clathrus columnatus (Basidiomycota, Fungi) Using Illumina and Nanopore Sequence Data.</title>
        <authorList>
            <person name="Ogiso-Tanaka E."/>
            <person name="Itagaki H."/>
            <person name="Hosoya T."/>
            <person name="Hosaka K."/>
        </authorList>
    </citation>
    <scope>NUCLEOTIDE SEQUENCE</scope>
    <source>
        <strain evidence="1">MO-923</strain>
    </source>
</reference>
<evidence type="ECO:0000313" key="2">
    <source>
        <dbReference type="Proteomes" id="UP001050691"/>
    </source>
</evidence>